<dbReference type="SMART" id="SM00184">
    <property type="entry name" value="RING"/>
    <property type="match status" value="1"/>
</dbReference>
<evidence type="ECO:0000313" key="8">
    <source>
        <dbReference type="Proteomes" id="UP000283530"/>
    </source>
</evidence>
<comment type="caution">
    <text evidence="7">The sequence shown here is derived from an EMBL/GenBank/DDBJ whole genome shotgun (WGS) entry which is preliminary data.</text>
</comment>
<keyword evidence="8" id="KW-1185">Reference proteome</keyword>
<proteinExistence type="predicted"/>
<feature type="domain" description="RING-type" evidence="6">
    <location>
        <begin position="63"/>
        <end position="105"/>
    </location>
</feature>
<dbReference type="AlphaFoldDB" id="A0A3S4PGX0"/>
<dbReference type="InterPro" id="IPR013083">
    <property type="entry name" value="Znf_RING/FYVE/PHD"/>
</dbReference>
<dbReference type="GO" id="GO:0008270">
    <property type="term" value="F:zinc ion binding"/>
    <property type="evidence" value="ECO:0007669"/>
    <property type="project" value="UniProtKB-KW"/>
</dbReference>
<accession>A0A3S4PGX0</accession>
<reference evidence="7 8" key="1">
    <citation type="journal article" date="2019" name="Nat. Plants">
        <title>Stout camphor tree genome fills gaps in understanding of flowering plant genome evolution.</title>
        <authorList>
            <person name="Chaw S.M."/>
            <person name="Liu Y.C."/>
            <person name="Wu Y.W."/>
            <person name="Wang H.Y."/>
            <person name="Lin C.I."/>
            <person name="Wu C.S."/>
            <person name="Ke H.M."/>
            <person name="Chang L.Y."/>
            <person name="Hsu C.Y."/>
            <person name="Yang H.T."/>
            <person name="Sudianto E."/>
            <person name="Hsu M.H."/>
            <person name="Wu K.P."/>
            <person name="Wang L.N."/>
            <person name="Leebens-Mack J.H."/>
            <person name="Tsai I.J."/>
        </authorList>
    </citation>
    <scope>NUCLEOTIDE SEQUENCE [LARGE SCALE GENOMIC DNA]</scope>
    <source>
        <strain evidence="8">cv. Chaw 1501</strain>
        <tissue evidence="7">Young leaves</tissue>
    </source>
</reference>
<evidence type="ECO:0000256" key="2">
    <source>
        <dbReference type="ARBA" id="ARBA00022771"/>
    </source>
</evidence>
<keyword evidence="5" id="KW-1133">Transmembrane helix</keyword>
<evidence type="ECO:0000256" key="1">
    <source>
        <dbReference type="ARBA" id="ARBA00022723"/>
    </source>
</evidence>
<keyword evidence="3" id="KW-0862">Zinc</keyword>
<organism evidence="7 8">
    <name type="scientific">Cinnamomum micranthum f. kanehirae</name>
    <dbReference type="NCBI Taxonomy" id="337451"/>
    <lineage>
        <taxon>Eukaryota</taxon>
        <taxon>Viridiplantae</taxon>
        <taxon>Streptophyta</taxon>
        <taxon>Embryophyta</taxon>
        <taxon>Tracheophyta</taxon>
        <taxon>Spermatophyta</taxon>
        <taxon>Magnoliopsida</taxon>
        <taxon>Magnoliidae</taxon>
        <taxon>Laurales</taxon>
        <taxon>Lauraceae</taxon>
        <taxon>Cinnamomum</taxon>
    </lineage>
</organism>
<dbReference type="OrthoDB" id="9984778at2759"/>
<dbReference type="SUPFAM" id="SSF57850">
    <property type="entry name" value="RING/U-box"/>
    <property type="match status" value="1"/>
</dbReference>
<evidence type="ECO:0000256" key="5">
    <source>
        <dbReference type="SAM" id="Phobius"/>
    </source>
</evidence>
<dbReference type="InterPro" id="IPR001841">
    <property type="entry name" value="Znf_RING"/>
</dbReference>
<protein>
    <submittedName>
        <fullName evidence="7">E3 ubiquitin-protein ligase ATL23-like protein</fullName>
    </submittedName>
</protein>
<dbReference type="EMBL" id="QPKB01000008">
    <property type="protein sequence ID" value="RWR90303.1"/>
    <property type="molecule type" value="Genomic_DNA"/>
</dbReference>
<dbReference type="PANTHER" id="PTHR45798:SF97">
    <property type="entry name" value="ALCOHOL-SENSITIVE RING FINGER PROTEIN 1"/>
    <property type="match status" value="1"/>
</dbReference>
<dbReference type="Proteomes" id="UP000283530">
    <property type="component" value="Unassembled WGS sequence"/>
</dbReference>
<gene>
    <name evidence="7" type="ORF">CKAN_01939300</name>
</gene>
<keyword evidence="5" id="KW-0472">Membrane</keyword>
<evidence type="ECO:0000259" key="6">
    <source>
        <dbReference type="PROSITE" id="PS50089"/>
    </source>
</evidence>
<dbReference type="InterPro" id="IPR052788">
    <property type="entry name" value="RING-type_E3_ligase_ATL"/>
</dbReference>
<dbReference type="Gene3D" id="3.30.40.10">
    <property type="entry name" value="Zinc/RING finger domain, C3HC4 (zinc finger)"/>
    <property type="match status" value="1"/>
</dbReference>
<feature type="transmembrane region" description="Helical" evidence="5">
    <location>
        <begin position="12"/>
        <end position="32"/>
    </location>
</feature>
<keyword evidence="1" id="KW-0479">Metal-binding</keyword>
<dbReference type="STRING" id="337451.A0A3S4PGX0"/>
<keyword evidence="2 4" id="KW-0863">Zinc-finger</keyword>
<dbReference type="PANTHER" id="PTHR45798">
    <property type="entry name" value="RING-H2 FINGER PROTEIN ATL61-RELATED-RELATED"/>
    <property type="match status" value="1"/>
</dbReference>
<evidence type="ECO:0000256" key="3">
    <source>
        <dbReference type="ARBA" id="ARBA00022833"/>
    </source>
</evidence>
<keyword evidence="5" id="KW-0812">Transmembrane</keyword>
<sequence>MITPGEPPKPKALLIFFPLAAFIWFLGLTIYFRLTKDNSEDNSEEPKTEPPYYSTTAKLNSNCAICLEDFKEGDRCRVLPSCKHMFHDRCVDAWLNKKKRCPTCRTLHSPKEIISFERGMTIADIV</sequence>
<dbReference type="Pfam" id="PF13639">
    <property type="entry name" value="zf-RING_2"/>
    <property type="match status" value="1"/>
</dbReference>
<dbReference type="PROSITE" id="PS50089">
    <property type="entry name" value="ZF_RING_2"/>
    <property type="match status" value="1"/>
</dbReference>
<evidence type="ECO:0000256" key="4">
    <source>
        <dbReference type="PROSITE-ProRule" id="PRU00175"/>
    </source>
</evidence>
<evidence type="ECO:0000313" key="7">
    <source>
        <dbReference type="EMBL" id="RWR90303.1"/>
    </source>
</evidence>
<name>A0A3S4PGX0_9MAGN</name>